<dbReference type="AlphaFoldDB" id="A0A1G6H298"/>
<keyword evidence="3" id="KW-1185">Reference proteome</keyword>
<keyword evidence="1" id="KW-1133">Transmembrane helix</keyword>
<gene>
    <name evidence="2" type="ORF">SAMN05421749_101670</name>
</gene>
<evidence type="ECO:0000256" key="1">
    <source>
        <dbReference type="SAM" id="Phobius"/>
    </source>
</evidence>
<proteinExistence type="predicted"/>
<keyword evidence="1" id="KW-0812">Transmembrane</keyword>
<evidence type="ECO:0000313" key="3">
    <source>
        <dbReference type="Proteomes" id="UP000242317"/>
    </source>
</evidence>
<keyword evidence="1" id="KW-0472">Membrane</keyword>
<accession>A0A1G6H298</accession>
<reference evidence="3" key="1">
    <citation type="submission" date="2016-09" db="EMBL/GenBank/DDBJ databases">
        <authorList>
            <person name="Varghese N."/>
            <person name="Submissions S."/>
        </authorList>
    </citation>
    <scope>NUCLEOTIDE SEQUENCE [LARGE SCALE GENOMIC DNA]</scope>
    <source>
        <strain evidence="3">ANC 3699</strain>
    </source>
</reference>
<feature type="transmembrane region" description="Helical" evidence="1">
    <location>
        <begin position="44"/>
        <end position="62"/>
    </location>
</feature>
<name>A0A1G6H298_9GAMM</name>
<dbReference type="EMBL" id="FMYK01000001">
    <property type="protein sequence ID" value="SDB88284.1"/>
    <property type="molecule type" value="Genomic_DNA"/>
</dbReference>
<sequence>MSQKDQNRYGDEALKYQQFLDKTLIILEQIKKCSHRLPDWNCNALVNFVPFFALIHVLIGMWRSLKWILK</sequence>
<dbReference type="Proteomes" id="UP000242317">
    <property type="component" value="Unassembled WGS sequence"/>
</dbReference>
<evidence type="ECO:0000313" key="2">
    <source>
        <dbReference type="EMBL" id="SDB88284.1"/>
    </source>
</evidence>
<organism evidence="2 3">
    <name type="scientific">Acinetobacter marinus</name>
    <dbReference type="NCBI Taxonomy" id="281375"/>
    <lineage>
        <taxon>Bacteria</taxon>
        <taxon>Pseudomonadati</taxon>
        <taxon>Pseudomonadota</taxon>
        <taxon>Gammaproteobacteria</taxon>
        <taxon>Moraxellales</taxon>
        <taxon>Moraxellaceae</taxon>
        <taxon>Acinetobacter</taxon>
    </lineage>
</organism>
<protein>
    <submittedName>
        <fullName evidence="2">Uncharacterized protein</fullName>
    </submittedName>
</protein>